<dbReference type="EMBL" id="JAFMOF010000001">
    <property type="protein sequence ID" value="MBO0652500.1"/>
    <property type="molecule type" value="Genomic_DNA"/>
</dbReference>
<dbReference type="Proteomes" id="UP000664781">
    <property type="component" value="Unassembled WGS sequence"/>
</dbReference>
<dbReference type="InterPro" id="IPR003819">
    <property type="entry name" value="TauD/TfdA-like"/>
</dbReference>
<accession>A0A939JPS0</accession>
<evidence type="ECO:0000313" key="4">
    <source>
        <dbReference type="EMBL" id="MBO0652500.1"/>
    </source>
</evidence>
<keyword evidence="1" id="KW-0560">Oxidoreductase</keyword>
<dbReference type="InterPro" id="IPR042098">
    <property type="entry name" value="TauD-like_sf"/>
</dbReference>
<proteinExistence type="predicted"/>
<dbReference type="AlphaFoldDB" id="A0A939JPS0"/>
<keyword evidence="5" id="KW-1185">Reference proteome</keyword>
<protein>
    <submittedName>
        <fullName evidence="4">TauD/TfdA family dioxygenase</fullName>
    </submittedName>
</protein>
<dbReference type="Gene3D" id="3.60.130.10">
    <property type="entry name" value="Clavaminate synthase-like"/>
    <property type="match status" value="1"/>
</dbReference>
<keyword evidence="4" id="KW-0223">Dioxygenase</keyword>
<feature type="domain" description="TauD/TfdA-like" evidence="3">
    <location>
        <begin position="124"/>
        <end position="310"/>
    </location>
</feature>
<dbReference type="RefSeq" id="WP_207246819.1">
    <property type="nucleotide sequence ID" value="NZ_JAFMOF010000001.1"/>
</dbReference>
<dbReference type="SUPFAM" id="SSF51197">
    <property type="entry name" value="Clavaminate synthase-like"/>
    <property type="match status" value="1"/>
</dbReference>
<organism evidence="4 5">
    <name type="scientific">Streptomyces triculaminicus</name>
    <dbReference type="NCBI Taxonomy" id="2816232"/>
    <lineage>
        <taxon>Bacteria</taxon>
        <taxon>Bacillati</taxon>
        <taxon>Actinomycetota</taxon>
        <taxon>Actinomycetes</taxon>
        <taxon>Kitasatosporales</taxon>
        <taxon>Streptomycetaceae</taxon>
        <taxon>Streptomyces</taxon>
    </lineage>
</organism>
<dbReference type="GO" id="GO:0051213">
    <property type="term" value="F:dioxygenase activity"/>
    <property type="evidence" value="ECO:0007669"/>
    <property type="project" value="UniProtKB-KW"/>
</dbReference>
<comment type="caution">
    <text evidence="4">The sequence shown here is derived from an EMBL/GenBank/DDBJ whole genome shotgun (WGS) entry which is preliminary data.</text>
</comment>
<keyword evidence="2" id="KW-0408">Iron</keyword>
<reference evidence="4" key="1">
    <citation type="submission" date="2021-03" db="EMBL/GenBank/DDBJ databases">
        <title>Streptomyces strains.</title>
        <authorList>
            <person name="Lund M.B."/>
            <person name="Toerring T."/>
        </authorList>
    </citation>
    <scope>NUCLEOTIDE SEQUENCE</scope>
    <source>
        <strain evidence="4">JCM 4242</strain>
    </source>
</reference>
<evidence type="ECO:0000259" key="3">
    <source>
        <dbReference type="Pfam" id="PF02668"/>
    </source>
</evidence>
<dbReference type="Pfam" id="PF02668">
    <property type="entry name" value="TauD"/>
    <property type="match status" value="1"/>
</dbReference>
<gene>
    <name evidence="4" type="ORF">J1792_06780</name>
</gene>
<sequence length="336" mass="38032">MEPTYVLSDAERDELYGVLSAVDKSPYEDYSAFSRAVGDLVDRGEVPAFFTEVCGRVRNDRETGAAEAHVLRNCPLDAEIPVLDLDDPVADKHAKKKTFVGETFLELFAQLVGTPLLSYGTRFNGDFFIDVVAINRYSGMQTGFSDSELVYHNDRTAHPVRADFISLLGMRSPDGDYIYTGFVDGRDLLKHLSEEHQEVLRQPHFFTPYDVFSRDNNGDLTVSEKHAILENHHSFRYLDTSTTVAEGSPEIAKDALLELKNALVRADKTRHRILTGDLFTFANQDGLHSRDKMEINDPERARQRWLLKTYAFRNQAAADRHADRWIDGVQGRVGDK</sequence>
<evidence type="ECO:0000256" key="1">
    <source>
        <dbReference type="ARBA" id="ARBA00023002"/>
    </source>
</evidence>
<name>A0A939JPS0_9ACTN</name>
<evidence type="ECO:0000313" key="5">
    <source>
        <dbReference type="Proteomes" id="UP000664781"/>
    </source>
</evidence>
<evidence type="ECO:0000256" key="2">
    <source>
        <dbReference type="ARBA" id="ARBA00023004"/>
    </source>
</evidence>